<dbReference type="EMBL" id="CAXIEN010000541">
    <property type="protein sequence ID" value="CAL1300214.1"/>
    <property type="molecule type" value="Genomic_DNA"/>
</dbReference>
<proteinExistence type="predicted"/>
<organism evidence="1 2">
    <name type="scientific">Larinioides sclopetarius</name>
    <dbReference type="NCBI Taxonomy" id="280406"/>
    <lineage>
        <taxon>Eukaryota</taxon>
        <taxon>Metazoa</taxon>
        <taxon>Ecdysozoa</taxon>
        <taxon>Arthropoda</taxon>
        <taxon>Chelicerata</taxon>
        <taxon>Arachnida</taxon>
        <taxon>Araneae</taxon>
        <taxon>Araneomorphae</taxon>
        <taxon>Entelegynae</taxon>
        <taxon>Araneoidea</taxon>
        <taxon>Araneidae</taxon>
        <taxon>Larinioides</taxon>
    </lineage>
</organism>
<sequence length="73" mass="8751">MNRYRDLHQDSFSTEVVCYCVAQLLKRYLKPNPHWSELKDRSVNARIAFGAVINHHMHRSIHSWRCSRVSELR</sequence>
<accession>A0AAV2BXV1</accession>
<name>A0AAV2BXV1_9ARAC</name>
<gene>
    <name evidence="1" type="ORF">LARSCL_LOCUS21822</name>
</gene>
<evidence type="ECO:0000313" key="1">
    <source>
        <dbReference type="EMBL" id="CAL1300214.1"/>
    </source>
</evidence>
<reference evidence="1 2" key="1">
    <citation type="submission" date="2024-04" db="EMBL/GenBank/DDBJ databases">
        <authorList>
            <person name="Rising A."/>
            <person name="Reimegard J."/>
            <person name="Sonavane S."/>
            <person name="Akerstrom W."/>
            <person name="Nylinder S."/>
            <person name="Hedman E."/>
            <person name="Kallberg Y."/>
        </authorList>
    </citation>
    <scope>NUCLEOTIDE SEQUENCE [LARGE SCALE GENOMIC DNA]</scope>
</reference>
<keyword evidence="2" id="KW-1185">Reference proteome</keyword>
<dbReference type="AlphaFoldDB" id="A0AAV2BXV1"/>
<comment type="caution">
    <text evidence="1">The sequence shown here is derived from an EMBL/GenBank/DDBJ whole genome shotgun (WGS) entry which is preliminary data.</text>
</comment>
<dbReference type="Proteomes" id="UP001497382">
    <property type="component" value="Unassembled WGS sequence"/>
</dbReference>
<protein>
    <submittedName>
        <fullName evidence="1">Uncharacterized protein</fullName>
    </submittedName>
</protein>
<evidence type="ECO:0000313" key="2">
    <source>
        <dbReference type="Proteomes" id="UP001497382"/>
    </source>
</evidence>